<evidence type="ECO:0000256" key="1">
    <source>
        <dbReference type="SAM" id="SignalP"/>
    </source>
</evidence>
<dbReference type="InterPro" id="IPR029063">
    <property type="entry name" value="SAM-dependent_MTases_sf"/>
</dbReference>
<evidence type="ECO:0000313" key="2">
    <source>
        <dbReference type="EMBL" id="CAJ0600280.1"/>
    </source>
</evidence>
<dbReference type="PANTHER" id="PTHR11558:SF11">
    <property type="entry name" value="SPERMIDINE SYNTHASE"/>
    <property type="match status" value="1"/>
</dbReference>
<organism evidence="2 3">
    <name type="scientific">Cylicocyclus nassatus</name>
    <name type="common">Nematode worm</name>
    <dbReference type="NCBI Taxonomy" id="53992"/>
    <lineage>
        <taxon>Eukaryota</taxon>
        <taxon>Metazoa</taxon>
        <taxon>Ecdysozoa</taxon>
        <taxon>Nematoda</taxon>
        <taxon>Chromadorea</taxon>
        <taxon>Rhabditida</taxon>
        <taxon>Rhabditina</taxon>
        <taxon>Rhabditomorpha</taxon>
        <taxon>Strongyloidea</taxon>
        <taxon>Strongylidae</taxon>
        <taxon>Cylicocyclus</taxon>
    </lineage>
</organism>
<dbReference type="Gene3D" id="3.40.50.150">
    <property type="entry name" value="Vaccinia Virus protein VP39"/>
    <property type="match status" value="1"/>
</dbReference>
<accession>A0AA36GXN0</accession>
<dbReference type="CDD" id="cd02440">
    <property type="entry name" value="AdoMet_MTases"/>
    <property type="match status" value="1"/>
</dbReference>
<dbReference type="SUPFAM" id="SSF53335">
    <property type="entry name" value="S-adenosyl-L-methionine-dependent methyltransferases"/>
    <property type="match status" value="1"/>
</dbReference>
<evidence type="ECO:0000313" key="3">
    <source>
        <dbReference type="Proteomes" id="UP001176961"/>
    </source>
</evidence>
<dbReference type="GO" id="GO:0004766">
    <property type="term" value="F:spermidine synthase activity"/>
    <property type="evidence" value="ECO:0007669"/>
    <property type="project" value="TreeGrafter"/>
</dbReference>
<protein>
    <submittedName>
        <fullName evidence="2">Uncharacterized protein</fullName>
    </submittedName>
</protein>
<dbReference type="EMBL" id="CATQJL010000223">
    <property type="protein sequence ID" value="CAJ0600280.1"/>
    <property type="molecule type" value="Genomic_DNA"/>
</dbReference>
<feature type="signal peptide" evidence="1">
    <location>
        <begin position="1"/>
        <end position="19"/>
    </location>
</feature>
<sequence length="300" mass="34140">MLFNWLFIIHSILRVTTEAYPYLSKDENNGTMDQELIVKLFKEKYGSERVLERSIRIMDGRYVDISDEVGKNANQSVIFRKIGVGDRLLTTAILKPPKNLSEDIDTSKWQIDKEALEFDSYATTMIEEMFISGAVEISKQTSAKLLLIGLGGGYISTYLHHNFPQMDITSIEVDPQMLEIAKKWFNLEQDEKHHVFITDGVEYAKRAATNGMTYDVILLDASADVPKSLFIAPVEVFVTADVAENFGKLLKEKGALIINILCAHKSYDRCVKELHRIYGTAFKYCTFKKIHNSSNLVKSY</sequence>
<dbReference type="InterPro" id="IPR001045">
    <property type="entry name" value="Spermi_synthase"/>
</dbReference>
<keyword evidence="1" id="KW-0732">Signal</keyword>
<gene>
    <name evidence="2" type="ORF">CYNAS_LOCUS12263</name>
</gene>
<dbReference type="Proteomes" id="UP001176961">
    <property type="component" value="Unassembled WGS sequence"/>
</dbReference>
<dbReference type="GO" id="GO:0005829">
    <property type="term" value="C:cytosol"/>
    <property type="evidence" value="ECO:0007669"/>
    <property type="project" value="TreeGrafter"/>
</dbReference>
<keyword evidence="3" id="KW-1185">Reference proteome</keyword>
<reference evidence="2" key="1">
    <citation type="submission" date="2023-07" db="EMBL/GenBank/DDBJ databases">
        <authorList>
            <consortium name="CYATHOMIX"/>
        </authorList>
    </citation>
    <scope>NUCLEOTIDE SEQUENCE</scope>
    <source>
        <strain evidence="2">N/A</strain>
    </source>
</reference>
<dbReference type="AlphaFoldDB" id="A0AA36GXN0"/>
<proteinExistence type="predicted"/>
<name>A0AA36GXN0_CYLNA</name>
<dbReference type="Pfam" id="PF01564">
    <property type="entry name" value="Spermine_synth"/>
    <property type="match status" value="1"/>
</dbReference>
<feature type="chain" id="PRO_5041408047" evidence="1">
    <location>
        <begin position="20"/>
        <end position="300"/>
    </location>
</feature>
<dbReference type="GO" id="GO:0008295">
    <property type="term" value="P:spermidine biosynthetic process"/>
    <property type="evidence" value="ECO:0007669"/>
    <property type="project" value="TreeGrafter"/>
</dbReference>
<dbReference type="PANTHER" id="PTHR11558">
    <property type="entry name" value="SPERMIDINE/SPERMINE SYNTHASE"/>
    <property type="match status" value="1"/>
</dbReference>
<comment type="caution">
    <text evidence="2">The sequence shown here is derived from an EMBL/GenBank/DDBJ whole genome shotgun (WGS) entry which is preliminary data.</text>
</comment>